<dbReference type="Pfam" id="PF00787">
    <property type="entry name" value="PX"/>
    <property type="match status" value="1"/>
</dbReference>
<evidence type="ECO:0000256" key="6">
    <source>
        <dbReference type="ARBA" id="ARBA00023273"/>
    </source>
</evidence>
<dbReference type="Gene3D" id="2.130.10.10">
    <property type="entry name" value="YVTN repeat-like/Quinoprotein amine dehydrogenase"/>
    <property type="match status" value="2"/>
</dbReference>
<dbReference type="Pfam" id="PF24762">
    <property type="entry name" value="TPR_IF140-IFT172"/>
    <property type="match status" value="1"/>
</dbReference>
<dbReference type="InterPro" id="IPR038765">
    <property type="entry name" value="Papain-like_cys_pep_sf"/>
</dbReference>
<evidence type="ECO:0000256" key="4">
    <source>
        <dbReference type="ARBA" id="ARBA00022803"/>
    </source>
</evidence>
<keyword evidence="6" id="KW-0966">Cell projection</keyword>
<dbReference type="SUPFAM" id="SSF64268">
    <property type="entry name" value="PX domain"/>
    <property type="match status" value="1"/>
</dbReference>
<dbReference type="PROSITE" id="PS50195">
    <property type="entry name" value="PX"/>
    <property type="match status" value="1"/>
</dbReference>
<dbReference type="PANTHER" id="PTHR14920">
    <property type="entry name" value="OSMOTIC AVOIDANCE ABNORMAL PROTEIN 1/WD REPEAT MEMBRANE PROTEIN"/>
    <property type="match status" value="1"/>
</dbReference>
<comment type="subcellular location">
    <subcellularLocation>
        <location evidence="1">Cell projection</location>
        <location evidence="1">Cilium</location>
    </subcellularLocation>
</comment>
<dbReference type="InterPro" id="IPR056168">
    <property type="entry name" value="TPR_IF140/IFT172/WDR19"/>
</dbReference>
<dbReference type="CDD" id="cd06093">
    <property type="entry name" value="PX_domain"/>
    <property type="match status" value="1"/>
</dbReference>
<evidence type="ECO:0000256" key="2">
    <source>
        <dbReference type="ARBA" id="ARBA00022574"/>
    </source>
</evidence>
<dbReference type="Pfam" id="PF15911">
    <property type="entry name" value="Beta-prop_WDR19_2nd"/>
    <property type="match status" value="1"/>
</dbReference>
<keyword evidence="5" id="KW-0969">Cilium</keyword>
<proteinExistence type="predicted"/>
<gene>
    <name evidence="8" type="ORF">P3T76_000887</name>
</gene>
<accession>A0AAD9H2K9</accession>
<evidence type="ECO:0000259" key="7">
    <source>
        <dbReference type="PROSITE" id="PS50195"/>
    </source>
</evidence>
<dbReference type="GO" id="GO:0035091">
    <property type="term" value="F:phosphatidylinositol binding"/>
    <property type="evidence" value="ECO:0007669"/>
    <property type="project" value="InterPro"/>
</dbReference>
<dbReference type="PANTHER" id="PTHR14920:SF0">
    <property type="entry name" value="WD REPEAT DOMAIN 19"/>
    <property type="match status" value="1"/>
</dbReference>
<keyword evidence="9" id="KW-1185">Reference proteome</keyword>
<evidence type="ECO:0000313" key="9">
    <source>
        <dbReference type="Proteomes" id="UP001259832"/>
    </source>
</evidence>
<dbReference type="InterPro" id="IPR015943">
    <property type="entry name" value="WD40/YVTN_repeat-like_dom_sf"/>
</dbReference>
<dbReference type="InterPro" id="IPR001680">
    <property type="entry name" value="WD40_rpt"/>
</dbReference>
<dbReference type="Proteomes" id="UP001259832">
    <property type="component" value="Unassembled WGS sequence"/>
</dbReference>
<dbReference type="SUPFAM" id="SSF50998">
    <property type="entry name" value="Quinoprotein alcohol dehydrogenase-like"/>
    <property type="match status" value="1"/>
</dbReference>
<evidence type="ECO:0000256" key="3">
    <source>
        <dbReference type="ARBA" id="ARBA00022737"/>
    </source>
</evidence>
<dbReference type="EMBL" id="JASMQC010000001">
    <property type="protein sequence ID" value="KAK1948598.1"/>
    <property type="molecule type" value="Genomic_DNA"/>
</dbReference>
<sequence>MDEGFFPALKIEAETTDCFILSAETAGHLGQPLHHLPLGLLKRILLELQLHPPIEEIFVVAATSEYPPIDLNITSSQLNQHMRVVFDTTKQKQKTQSSLFFTLLLCARCGTSTGCSCGWRQQHFILPELEHQSVLQFITLKLPRVPPQALPCYHLRLEEIGKTKSVNYGVQVYKHEVQRPIIEPPFIVFKIKIYLGELKWRLSRRYSEFAELHTRLKMVVDGSILPQLPPTKWLSATDPSFLFQRRAQLENYLKGIFMIDDLLDAVPLLVFLGVLSTTYVDHVALRSYRTQILHLQVLEFYTCPGDLILFNGRAKVSMIQRSMTRSEWDHIGIIVPGREGGTLQLLEATGDGVTLTPLTARLLAYSAFHVRYFTLRKLRTPLLSRAVVNDLLERFTNQVEGLSYGLSIRKILHSGYVQDSTFFCSELAAEAYKALGIISSSSSNFWPGSFSPGDFVDAELSRHGASLSPEIIIDCKILETPQSRNSVEKMKKLFKLASKFHGVGPVVFAWHPNGTFLATAGKNGLVHIFDRQGEQHDEIGLDLAAPVVALEWDTEGSTLAILQQGSSVVPLWDNGTRSTLSLDTNLKDPTFARWSKEGSLLAVGTQKGNLVLYSKITRKLVPVVGKHSRRILCGSWNGDDKLVLGGEDRMLTVSNPQGDTIEQRELSHTPWEIKFGRKRGDSMKAAEQLIAIALSKAIILFNLQDPSNPVELTFQTHYGNIIFIEWFADGMIMIAFSEGYLIVISTKIDEVGEELQSHRFFSDRIFTACYSSTLDRVALSGESGIKVVDMTSFTEVAADAIKLSDTEENEAHLMNFTSDGQILTVATQGGTVLNFLARMPRIHDHYGHYVAYLSSLRELSVVDTRRNETGSSSSGAIRIALSVEPSFVAIGPRHVAVGMNNRVWFYRCDGSGADALVNEQQYLGRVTSMKLNRDYAVVLCDGKASLHLIEPGGGSAHSPTNGGELQGEHGKVFSGGGRDERNSEISAVALTKDFFIYCTTNGTGSIQFFYLNAWQFLDGCTYRHEDGVGIVQLAPNRTGTRIFFLDTKRRGFVLNAATRETMSVPNLPTSTSGVLWDMVDQQVFVALQPKEMGVFQLADATIRGPEVTQLGVLEVLPDGDVLIAPQTTPIPADLEPILVSDGIVTCQHASGGGRLASLTCVTHDQLRKVPPTSTGSGEAEKAAFRQNLSLLRLDEAWRLASRVDQRDYWLALAGRAMHTLDIPAARRAYRSLGDSGMVLGLDRLADIEEKNLLAGHVCMLFGDYSEARRLFLNSSDPLSALQMQRHLLQWEQALKLADSLARDLVPELSAAYATQLEFRGEFDAALRMYEHAANAIESISRDESIKSPEPEAAEKLRTQSLAGVARCTFRLGDLRRGVKLVTEIGDLSVFKECAAILESMKQTAEAASLYEQGGQIEKAAQLFVQMKNLARAAPLMTRVKASKVHAQFARAKEAAGEFAAAAEAYEHAGEMDNVVRLQLEHLDGAEKAFDIVRETKSSEGALSAARYCADAGRYPNAIEFLLLANKEDEAFALAQQHGEVDCFASTLGQENMSASRASQVAEHYERLSPERAAEFYQAAGNYHKALRLLLACSAAGGTAGGQGSAADTALVRAIEVVGAARNDMLTHTLIDHLMGEQDGIPKDPHHIFRLYLALGNYTQAAKTAVIIARQEQELGNYKLARDVLVETSRQLRARRLRVARELQNALALLHSYVLVKKLVKRSQHGPAARMLVRVAQHLSKFPTHAANILISAVIECQRAGLRAYSYDFAATLMRTPEYRGSMDKDIRRKIEAIVRRPNKEQPPDARSPCPYCAHELAEAELDCPTCKNSIPYCVVTTNERGFDQGFHMVKDDWTQCPRCTFPGLYSQFIEHLGTDPTCPMCEQGLTPDELHKVPENEVVLDDEVAPDTGAS</sequence>
<dbReference type="GO" id="GO:0030991">
    <property type="term" value="C:intraciliary transport particle A"/>
    <property type="evidence" value="ECO:0007669"/>
    <property type="project" value="TreeGrafter"/>
</dbReference>
<dbReference type="Pfam" id="PF23389">
    <property type="entry name" value="Beta-prop_WDR19_1st"/>
    <property type="match status" value="1"/>
</dbReference>
<dbReference type="InterPro" id="IPR001683">
    <property type="entry name" value="PX_dom"/>
</dbReference>
<evidence type="ECO:0000313" key="8">
    <source>
        <dbReference type="EMBL" id="KAK1948598.1"/>
    </source>
</evidence>
<dbReference type="SUPFAM" id="SSF50978">
    <property type="entry name" value="WD40 repeat-like"/>
    <property type="match status" value="1"/>
</dbReference>
<dbReference type="SUPFAM" id="SSF54001">
    <property type="entry name" value="Cysteine proteinases"/>
    <property type="match status" value="1"/>
</dbReference>
<dbReference type="Pfam" id="PF23387">
    <property type="entry name" value="TPR_IFT80_172"/>
    <property type="match status" value="1"/>
</dbReference>
<keyword evidence="4" id="KW-0802">TPR repeat</keyword>
<dbReference type="InterPro" id="IPR056157">
    <property type="entry name" value="TPR_IFT80_172_dom"/>
</dbReference>
<comment type="caution">
    <text evidence="8">The sequence shown here is derived from an EMBL/GenBank/DDBJ whole genome shotgun (WGS) entry which is preliminary data.</text>
</comment>
<dbReference type="InterPro" id="IPR039468">
    <property type="entry name" value="WDR19_WD40_rpt"/>
</dbReference>
<keyword evidence="2" id="KW-0853">WD repeat</keyword>
<dbReference type="Gene3D" id="3.30.1520.10">
    <property type="entry name" value="Phox-like domain"/>
    <property type="match status" value="1"/>
</dbReference>
<dbReference type="InterPro" id="IPR036322">
    <property type="entry name" value="WD40_repeat_dom_sf"/>
</dbReference>
<dbReference type="InterPro" id="IPR036871">
    <property type="entry name" value="PX_dom_sf"/>
</dbReference>
<dbReference type="InterPro" id="IPR011047">
    <property type="entry name" value="Quinoprotein_ADH-like_sf"/>
</dbReference>
<reference evidence="8" key="1">
    <citation type="submission" date="2023-08" db="EMBL/GenBank/DDBJ databases">
        <title>Reference Genome Resource for the Citrus Pathogen Phytophthora citrophthora.</title>
        <authorList>
            <person name="Moller H."/>
            <person name="Coetzee B."/>
            <person name="Rose L.J."/>
            <person name="Van Niekerk J.M."/>
        </authorList>
    </citation>
    <scope>NUCLEOTIDE SEQUENCE</scope>
    <source>
        <strain evidence="8">STE-U-9442</strain>
    </source>
</reference>
<dbReference type="SMART" id="SM00312">
    <property type="entry name" value="PX"/>
    <property type="match status" value="1"/>
</dbReference>
<dbReference type="InterPro" id="IPR057855">
    <property type="entry name" value="Beta-prop_WDR19_1st"/>
</dbReference>
<dbReference type="GO" id="GO:0035721">
    <property type="term" value="P:intraciliary retrograde transport"/>
    <property type="evidence" value="ECO:0007669"/>
    <property type="project" value="InterPro"/>
</dbReference>
<evidence type="ECO:0000256" key="1">
    <source>
        <dbReference type="ARBA" id="ARBA00004138"/>
    </source>
</evidence>
<dbReference type="Gene3D" id="1.25.40.470">
    <property type="match status" value="2"/>
</dbReference>
<keyword evidence="3" id="KW-0677">Repeat</keyword>
<dbReference type="Gene3D" id="3.90.1720.10">
    <property type="entry name" value="endopeptidase domain like (from Nostoc punctiforme)"/>
    <property type="match status" value="1"/>
</dbReference>
<feature type="domain" description="PX" evidence="7">
    <location>
        <begin position="167"/>
        <end position="279"/>
    </location>
</feature>
<dbReference type="GO" id="GO:0005929">
    <property type="term" value="C:cilium"/>
    <property type="evidence" value="ECO:0007669"/>
    <property type="project" value="UniProtKB-SubCell"/>
</dbReference>
<evidence type="ECO:0000256" key="5">
    <source>
        <dbReference type="ARBA" id="ARBA00023069"/>
    </source>
</evidence>
<dbReference type="SMART" id="SM00320">
    <property type="entry name" value="WD40"/>
    <property type="match status" value="5"/>
</dbReference>
<dbReference type="GO" id="GO:0060271">
    <property type="term" value="P:cilium assembly"/>
    <property type="evidence" value="ECO:0007669"/>
    <property type="project" value="TreeGrafter"/>
</dbReference>
<protein>
    <submittedName>
        <fullName evidence="8">WD repeat-containing protein 19</fullName>
    </submittedName>
</protein>
<name>A0AAD9H2K9_9STRA</name>
<dbReference type="Pfam" id="PF23146">
    <property type="entry name" value="Zf_IFT144_1st"/>
    <property type="match status" value="1"/>
</dbReference>
<dbReference type="InterPro" id="IPR040379">
    <property type="entry name" value="WDR19/dyf-2"/>
</dbReference>
<organism evidence="8 9">
    <name type="scientific">Phytophthora citrophthora</name>
    <dbReference type="NCBI Taxonomy" id="4793"/>
    <lineage>
        <taxon>Eukaryota</taxon>
        <taxon>Sar</taxon>
        <taxon>Stramenopiles</taxon>
        <taxon>Oomycota</taxon>
        <taxon>Peronosporomycetes</taxon>
        <taxon>Peronosporales</taxon>
        <taxon>Peronosporaceae</taxon>
        <taxon>Phytophthora</taxon>
    </lineage>
</organism>